<dbReference type="Proteomes" id="UP000307440">
    <property type="component" value="Unassembled WGS sequence"/>
</dbReference>
<dbReference type="SMART" id="SM00028">
    <property type="entry name" value="TPR"/>
    <property type="match status" value="7"/>
</dbReference>
<dbReference type="InterPro" id="IPR011990">
    <property type="entry name" value="TPR-like_helical_dom_sf"/>
</dbReference>
<dbReference type="InterPro" id="IPR056884">
    <property type="entry name" value="NPHP3-like_N"/>
</dbReference>
<protein>
    <recommendedName>
        <fullName evidence="3">Nephrocystin 3-like N-terminal domain-containing protein</fullName>
    </recommendedName>
</protein>
<dbReference type="PANTHER" id="PTHR45641">
    <property type="entry name" value="TETRATRICOPEPTIDE REPEAT PROTEIN (AFU_ORTHOLOGUE AFUA_6G03870)"/>
    <property type="match status" value="1"/>
</dbReference>
<evidence type="ECO:0000313" key="4">
    <source>
        <dbReference type="EMBL" id="TFK17101.1"/>
    </source>
</evidence>
<dbReference type="Gene3D" id="3.40.50.300">
    <property type="entry name" value="P-loop containing nucleotide triphosphate hydrolases"/>
    <property type="match status" value="1"/>
</dbReference>
<feature type="domain" description="Nephrocystin 3-like N-terminal" evidence="3">
    <location>
        <begin position="108"/>
        <end position="260"/>
    </location>
</feature>
<organism evidence="4 5">
    <name type="scientific">Coprinopsis marcescibilis</name>
    <name type="common">Agaric fungus</name>
    <name type="synonym">Psathyrella marcescibilis</name>
    <dbReference type="NCBI Taxonomy" id="230819"/>
    <lineage>
        <taxon>Eukaryota</taxon>
        <taxon>Fungi</taxon>
        <taxon>Dikarya</taxon>
        <taxon>Basidiomycota</taxon>
        <taxon>Agaricomycotina</taxon>
        <taxon>Agaricomycetes</taxon>
        <taxon>Agaricomycetidae</taxon>
        <taxon>Agaricales</taxon>
        <taxon>Agaricineae</taxon>
        <taxon>Psathyrellaceae</taxon>
        <taxon>Coprinopsis</taxon>
    </lineage>
</organism>
<dbReference type="InterPro" id="IPR027417">
    <property type="entry name" value="P-loop_NTPase"/>
</dbReference>
<dbReference type="InterPro" id="IPR019734">
    <property type="entry name" value="TPR_rpt"/>
</dbReference>
<evidence type="ECO:0000256" key="2">
    <source>
        <dbReference type="ARBA" id="ARBA00022803"/>
    </source>
</evidence>
<dbReference type="SUPFAM" id="SSF52540">
    <property type="entry name" value="P-loop containing nucleoside triphosphate hydrolases"/>
    <property type="match status" value="1"/>
</dbReference>
<proteinExistence type="predicted"/>
<dbReference type="EMBL" id="ML210568">
    <property type="protein sequence ID" value="TFK17101.1"/>
    <property type="molecule type" value="Genomic_DNA"/>
</dbReference>
<evidence type="ECO:0000256" key="1">
    <source>
        <dbReference type="ARBA" id="ARBA00022737"/>
    </source>
</evidence>
<dbReference type="Gene3D" id="1.25.40.10">
    <property type="entry name" value="Tetratricopeptide repeat domain"/>
    <property type="match status" value="5"/>
</dbReference>
<evidence type="ECO:0000313" key="5">
    <source>
        <dbReference type="Proteomes" id="UP000307440"/>
    </source>
</evidence>
<reference evidence="4 5" key="1">
    <citation type="journal article" date="2019" name="Nat. Ecol. Evol.">
        <title>Megaphylogeny resolves global patterns of mushroom evolution.</title>
        <authorList>
            <person name="Varga T."/>
            <person name="Krizsan K."/>
            <person name="Foldi C."/>
            <person name="Dima B."/>
            <person name="Sanchez-Garcia M."/>
            <person name="Sanchez-Ramirez S."/>
            <person name="Szollosi G.J."/>
            <person name="Szarkandi J.G."/>
            <person name="Papp V."/>
            <person name="Albert L."/>
            <person name="Andreopoulos W."/>
            <person name="Angelini C."/>
            <person name="Antonin V."/>
            <person name="Barry K.W."/>
            <person name="Bougher N.L."/>
            <person name="Buchanan P."/>
            <person name="Buyck B."/>
            <person name="Bense V."/>
            <person name="Catcheside P."/>
            <person name="Chovatia M."/>
            <person name="Cooper J."/>
            <person name="Damon W."/>
            <person name="Desjardin D."/>
            <person name="Finy P."/>
            <person name="Geml J."/>
            <person name="Haridas S."/>
            <person name="Hughes K."/>
            <person name="Justo A."/>
            <person name="Karasinski D."/>
            <person name="Kautmanova I."/>
            <person name="Kiss B."/>
            <person name="Kocsube S."/>
            <person name="Kotiranta H."/>
            <person name="LaButti K.M."/>
            <person name="Lechner B.E."/>
            <person name="Liimatainen K."/>
            <person name="Lipzen A."/>
            <person name="Lukacs Z."/>
            <person name="Mihaltcheva S."/>
            <person name="Morgado L.N."/>
            <person name="Niskanen T."/>
            <person name="Noordeloos M.E."/>
            <person name="Ohm R.A."/>
            <person name="Ortiz-Santana B."/>
            <person name="Ovrebo C."/>
            <person name="Racz N."/>
            <person name="Riley R."/>
            <person name="Savchenko A."/>
            <person name="Shiryaev A."/>
            <person name="Soop K."/>
            <person name="Spirin V."/>
            <person name="Szebenyi C."/>
            <person name="Tomsovsky M."/>
            <person name="Tulloss R.E."/>
            <person name="Uehling J."/>
            <person name="Grigoriev I.V."/>
            <person name="Vagvolgyi C."/>
            <person name="Papp T."/>
            <person name="Martin F.M."/>
            <person name="Miettinen O."/>
            <person name="Hibbett D.S."/>
            <person name="Nagy L.G."/>
        </authorList>
    </citation>
    <scope>NUCLEOTIDE SEQUENCE [LARGE SCALE GENOMIC DNA]</scope>
    <source>
        <strain evidence="4 5">CBS 121175</strain>
    </source>
</reference>
<dbReference type="PANTHER" id="PTHR45641:SF19">
    <property type="entry name" value="NEPHROCYSTIN-3"/>
    <property type="match status" value="1"/>
</dbReference>
<accession>A0A5C3KAW7</accession>
<dbReference type="OrthoDB" id="3038309at2759"/>
<dbReference type="Pfam" id="PF13374">
    <property type="entry name" value="TPR_10"/>
    <property type="match status" value="2"/>
</dbReference>
<keyword evidence="2" id="KW-0802">TPR repeat</keyword>
<keyword evidence="1" id="KW-0677">Repeat</keyword>
<dbReference type="SUPFAM" id="SSF48452">
    <property type="entry name" value="TPR-like"/>
    <property type="match status" value="4"/>
</dbReference>
<keyword evidence="5" id="KW-1185">Reference proteome</keyword>
<name>A0A5C3KAW7_COPMA</name>
<evidence type="ECO:0000259" key="3">
    <source>
        <dbReference type="Pfam" id="PF24883"/>
    </source>
</evidence>
<dbReference type="Pfam" id="PF24883">
    <property type="entry name" value="NPHP3_N"/>
    <property type="match status" value="1"/>
</dbReference>
<gene>
    <name evidence="4" type="ORF">FA15DRAFT_761197</name>
</gene>
<sequence>MTGVVKIRQRLSRWMQNTIGVSETPTRSGVEAFTNSRDVTLQNVNMTLVGGDMLLTNIHHHHHDQQTKTDLGIQEALQGLSNPVGCSWDPSRTCLAGTREQHISKILSWTQSREEGTVGARVMVVADSVGSGKSALAHTICQLARQHETFVAGYFFNQMEWQSTPSNLMTAFIRGLCNISDKVRSGIGEILAKDNSLATASPIQQFEEIIIPIIPLLPSNRHFVIVIDALDEEKDPVVVTLLRNWVSRLPSSFRFIVTTRPEQRIMGYLEKQPHIHRFSHTLTGESNHGDVKIFIQSKLENASYGPDVTPDLLDAFVAKTEGLFLWATTVLNHLEDSYDPIAELKDIVHGKSSHWQEDGEAAPKLENLYLRILSKLKWTDHRFAEKYRIVMGALVVLKDSLTPAGLAALYGQDGITINDIHRICTLLHPLLQDYSSNNSQQPFRLLHLSVQEYLTQRAPSPYRLASEEHDATLSRLALHVLKNELTPTNIPMLGYSGGDWIDEMTTEVPEIPYLSKDAVSEQLWYAGQFVGDHTLSMAIDGLQQSHIHLLRDLVIDSQYILEMTASMGNLIKIGPLRKRTLELLPEAGLDNEVIRRTAKTYLRLASCLKAELYRVLVERDQPRFEGHLAWSLHNIAADLGACGRSDEAVSFSKECVDNLRRRRARKGTDADQKMEMKEGELAHGLLSYGMHLTECRRQHHALEPIQEAVDIYRKLSAVNPQAHERHLANALDALANTYSSTGKHPDALETTQQIVSIARRWGDKDPENCSGPLGIALERLSSRLNDCSRPEDALQASQESLRIFRRLASKSPDKFNVDLVLSLRNVAVALFNTNNTIQAMEFDLEAITIARQLSEQDPKHKQELASALHDAAFHLSLCGRNDDAITFIKEAIDIRRPLAVINPAKFESDLSSSLHSCGSFLTNRSSIEIYREAIEIRTRLANCKPVLFNPLLAQTLHNLSWCLSSLGEHEEAMPPIQEAIAIRRRLVSESPTNFEAESNLANALHAYAIYLTRSDRHQDAVETGKEAISIQRRLAGIDPEAVEDGLAESLHNISSDLALCGRIPEAITYIEEAIEIRRREAATDPVGKEHLLGISLHNYFRLLFSVGQLDQSILVGEETLGVRRRTAKNGDPARLQELAATLHQHAFNLKQNGQPGDATNYNAEAVAILCDLAISDPVTFEPLLASSLHGSAVYLHACGSLLDAVNAGQKAASIYRRLVQTAPEQFARDFLSTISDLAIDLRVCGQHEEAIRVTEDRIAVLRGVAALMDPTKFEPLLGDALHGHAVCLAMCGRNADALEPGQEALEIRHKLALSNPELFNTDLATTLHNMVCDLNACDRQVDAFPYLEELVAVRRQSSEQDPDKHEYPLHGLLYHYATQLAECGRYFEAKERSKDALEPVFVLPRALPRS</sequence>